<dbReference type="Pfam" id="PF01746">
    <property type="entry name" value="tRNA_m1G_MT"/>
    <property type="match status" value="1"/>
</dbReference>
<dbReference type="Gene3D" id="3.40.1280.10">
    <property type="match status" value="1"/>
</dbReference>
<dbReference type="PIRSF" id="PIRSF000386">
    <property type="entry name" value="tRNA_mtase"/>
    <property type="match status" value="1"/>
</dbReference>
<dbReference type="GO" id="GO:0005829">
    <property type="term" value="C:cytosol"/>
    <property type="evidence" value="ECO:0007669"/>
    <property type="project" value="TreeGrafter"/>
</dbReference>
<evidence type="ECO:0000256" key="4">
    <source>
        <dbReference type="ARBA" id="ARBA00011738"/>
    </source>
</evidence>
<comment type="caution">
    <text evidence="19">The sequence shown here is derived from an EMBL/GenBank/DDBJ whole genome shotgun (WGS) entry which is preliminary data.</text>
</comment>
<dbReference type="EC" id="2.1.1.228" evidence="5 15"/>
<feature type="domain" description="tRNA methyltransferase TRMD/TRM10-type" evidence="18">
    <location>
        <begin position="1"/>
        <end position="217"/>
    </location>
</feature>
<evidence type="ECO:0000256" key="17">
    <source>
        <dbReference type="RuleBase" id="RU003464"/>
    </source>
</evidence>
<dbReference type="InterPro" id="IPR023148">
    <property type="entry name" value="tRNA_m1G_MeTrfase_C_sf"/>
</dbReference>
<dbReference type="CDD" id="cd18080">
    <property type="entry name" value="TrmD-like"/>
    <property type="match status" value="1"/>
</dbReference>
<comment type="catalytic activity">
    <reaction evidence="14 15 17">
        <text>guanosine(37) in tRNA + S-adenosyl-L-methionine = N(1)-methylguanosine(37) in tRNA + S-adenosyl-L-homocysteine + H(+)</text>
        <dbReference type="Rhea" id="RHEA:36899"/>
        <dbReference type="Rhea" id="RHEA-COMP:10145"/>
        <dbReference type="Rhea" id="RHEA-COMP:10147"/>
        <dbReference type="ChEBI" id="CHEBI:15378"/>
        <dbReference type="ChEBI" id="CHEBI:57856"/>
        <dbReference type="ChEBI" id="CHEBI:59789"/>
        <dbReference type="ChEBI" id="CHEBI:73542"/>
        <dbReference type="ChEBI" id="CHEBI:74269"/>
        <dbReference type="EC" id="2.1.1.228"/>
    </reaction>
</comment>
<keyword evidence="10 15" id="KW-0949">S-adenosyl-L-methionine</keyword>
<comment type="function">
    <text evidence="1 15 17">Specifically methylates guanosine-37 in various tRNAs.</text>
</comment>
<dbReference type="PANTHER" id="PTHR46417:SF1">
    <property type="entry name" value="TRNA (GUANINE-N(1)-)-METHYLTRANSFERASE"/>
    <property type="match status" value="1"/>
</dbReference>
<comment type="similarity">
    <text evidence="3 15 17">Belongs to the RNA methyltransferase TrmD family.</text>
</comment>
<evidence type="ECO:0000256" key="16">
    <source>
        <dbReference type="PIRSR" id="PIRSR000386-1"/>
    </source>
</evidence>
<keyword evidence="11 15" id="KW-0819">tRNA processing</keyword>
<evidence type="ECO:0000256" key="15">
    <source>
        <dbReference type="HAMAP-Rule" id="MF_00605"/>
    </source>
</evidence>
<dbReference type="EMBL" id="MFKE01000017">
    <property type="protein sequence ID" value="OGG35167.1"/>
    <property type="molecule type" value="Genomic_DNA"/>
</dbReference>
<evidence type="ECO:0000256" key="1">
    <source>
        <dbReference type="ARBA" id="ARBA00002634"/>
    </source>
</evidence>
<evidence type="ECO:0000313" key="19">
    <source>
        <dbReference type="EMBL" id="OGG35167.1"/>
    </source>
</evidence>
<dbReference type="InterPro" id="IPR002649">
    <property type="entry name" value="tRNA_m1G_MeTrfase_TrmD"/>
</dbReference>
<dbReference type="FunFam" id="3.40.1280.10:FF:000001">
    <property type="entry name" value="tRNA (guanine-N(1)-)-methyltransferase"/>
    <property type="match status" value="1"/>
</dbReference>
<dbReference type="AlphaFoldDB" id="A0A1F6BF59"/>
<evidence type="ECO:0000259" key="18">
    <source>
        <dbReference type="Pfam" id="PF01746"/>
    </source>
</evidence>
<evidence type="ECO:0000256" key="14">
    <source>
        <dbReference type="ARBA" id="ARBA00047783"/>
    </source>
</evidence>
<evidence type="ECO:0000313" key="20">
    <source>
        <dbReference type="Proteomes" id="UP000176186"/>
    </source>
</evidence>
<feature type="binding site" evidence="15 16">
    <location>
        <position position="108"/>
    </location>
    <ligand>
        <name>S-adenosyl-L-methionine</name>
        <dbReference type="ChEBI" id="CHEBI:59789"/>
    </ligand>
</feature>
<accession>A0A1F6BF59</accession>
<dbReference type="GO" id="GO:0052906">
    <property type="term" value="F:tRNA (guanine(37)-N1)-methyltransferase activity"/>
    <property type="evidence" value="ECO:0007669"/>
    <property type="project" value="UniProtKB-UniRule"/>
</dbReference>
<evidence type="ECO:0000256" key="7">
    <source>
        <dbReference type="ARBA" id="ARBA00022490"/>
    </source>
</evidence>
<keyword evidence="8 15" id="KW-0489">Methyltransferase</keyword>
<dbReference type="Gene3D" id="1.10.1270.20">
    <property type="entry name" value="tRNA(m1g37)methyltransferase, domain 2"/>
    <property type="match status" value="1"/>
</dbReference>
<reference evidence="19 20" key="1">
    <citation type="journal article" date="2016" name="Nat. Commun.">
        <title>Thousands of microbial genomes shed light on interconnected biogeochemical processes in an aquifer system.</title>
        <authorList>
            <person name="Anantharaman K."/>
            <person name="Brown C.T."/>
            <person name="Hug L.A."/>
            <person name="Sharon I."/>
            <person name="Castelle C.J."/>
            <person name="Probst A.J."/>
            <person name="Thomas B.C."/>
            <person name="Singh A."/>
            <person name="Wilkins M.J."/>
            <person name="Karaoz U."/>
            <person name="Brodie E.L."/>
            <person name="Williams K.H."/>
            <person name="Hubbard S.S."/>
            <person name="Banfield J.F."/>
        </authorList>
    </citation>
    <scope>NUCLEOTIDE SEQUENCE [LARGE SCALE GENOMIC DNA]</scope>
</reference>
<name>A0A1F6BF59_9BACT</name>
<dbReference type="Proteomes" id="UP000176186">
    <property type="component" value="Unassembled WGS sequence"/>
</dbReference>
<evidence type="ECO:0000256" key="13">
    <source>
        <dbReference type="ARBA" id="ARBA00033392"/>
    </source>
</evidence>
<evidence type="ECO:0000256" key="10">
    <source>
        <dbReference type="ARBA" id="ARBA00022691"/>
    </source>
</evidence>
<evidence type="ECO:0000256" key="3">
    <source>
        <dbReference type="ARBA" id="ARBA00007630"/>
    </source>
</evidence>
<dbReference type="HAMAP" id="MF_00605">
    <property type="entry name" value="TrmD"/>
    <property type="match status" value="1"/>
</dbReference>
<evidence type="ECO:0000256" key="6">
    <source>
        <dbReference type="ARBA" id="ARBA00014679"/>
    </source>
</evidence>
<comment type="subunit">
    <text evidence="4 15 17">Homodimer.</text>
</comment>
<dbReference type="InterPro" id="IPR029026">
    <property type="entry name" value="tRNA_m1G_MTases_N"/>
</dbReference>
<evidence type="ECO:0000256" key="8">
    <source>
        <dbReference type="ARBA" id="ARBA00022603"/>
    </source>
</evidence>
<evidence type="ECO:0000256" key="2">
    <source>
        <dbReference type="ARBA" id="ARBA00004496"/>
    </source>
</evidence>
<dbReference type="NCBIfam" id="TIGR00088">
    <property type="entry name" value="trmD"/>
    <property type="match status" value="1"/>
</dbReference>
<organism evidence="19 20">
    <name type="scientific">Candidatus Gottesmanbacteria bacterium RIFOXYB1_FULL_47_11</name>
    <dbReference type="NCBI Taxonomy" id="1798401"/>
    <lineage>
        <taxon>Bacteria</taxon>
        <taxon>Candidatus Gottesmaniibacteriota</taxon>
    </lineage>
</organism>
<dbReference type="GO" id="GO:0002939">
    <property type="term" value="P:tRNA N1-guanine methylation"/>
    <property type="evidence" value="ECO:0007669"/>
    <property type="project" value="TreeGrafter"/>
</dbReference>
<sequence length="219" mass="24271">MKISILTLFPDMFAGPFAHSIIKRALDQNKVTIRLVNIRDFASDSYKTVDGKPYGGGVGMILRVDVVDRALKSLTKGHSVLLDAGGTPYKQSKARDFSTLDHLILICGHYEGVDERIRSLVDEEISVGDYILTGGEIPAMTVVDSVVRLLPGVLTKPAATIGESFTMPTLEYPQYTEPREYHGVRVPDILLSGNHKAIEGWHKQKAQEKTRQLRPDLRA</sequence>
<feature type="binding site" evidence="15 16">
    <location>
        <begin position="127"/>
        <end position="132"/>
    </location>
    <ligand>
        <name>S-adenosyl-L-methionine</name>
        <dbReference type="ChEBI" id="CHEBI:59789"/>
    </ligand>
</feature>
<evidence type="ECO:0000256" key="5">
    <source>
        <dbReference type="ARBA" id="ARBA00012807"/>
    </source>
</evidence>
<dbReference type="STRING" id="1798401.A2363_03775"/>
<keyword evidence="9 15" id="KW-0808">Transferase</keyword>
<protein>
    <recommendedName>
        <fullName evidence="6 15">tRNA (guanine-N(1)-)-methyltransferase</fullName>
        <ecNumber evidence="5 15">2.1.1.228</ecNumber>
    </recommendedName>
    <alternativeName>
        <fullName evidence="12 15">M1G-methyltransferase</fullName>
    </alternativeName>
    <alternativeName>
        <fullName evidence="13 15">tRNA [GM37] methyltransferase</fullName>
    </alternativeName>
</protein>
<evidence type="ECO:0000256" key="11">
    <source>
        <dbReference type="ARBA" id="ARBA00022694"/>
    </source>
</evidence>
<dbReference type="NCBIfam" id="NF000648">
    <property type="entry name" value="PRK00026.1"/>
    <property type="match status" value="1"/>
</dbReference>
<proteinExistence type="inferred from homology"/>
<keyword evidence="7 15" id="KW-0963">Cytoplasm</keyword>
<dbReference type="SUPFAM" id="SSF75217">
    <property type="entry name" value="alpha/beta knot"/>
    <property type="match status" value="1"/>
</dbReference>
<evidence type="ECO:0000256" key="9">
    <source>
        <dbReference type="ARBA" id="ARBA00022679"/>
    </source>
</evidence>
<evidence type="ECO:0000256" key="12">
    <source>
        <dbReference type="ARBA" id="ARBA00029736"/>
    </source>
</evidence>
<dbReference type="InterPro" id="IPR016009">
    <property type="entry name" value="tRNA_MeTrfase_TRMD/TRM10"/>
</dbReference>
<comment type="subcellular location">
    <subcellularLocation>
        <location evidence="2 15 17">Cytoplasm</location>
    </subcellularLocation>
</comment>
<dbReference type="InterPro" id="IPR029028">
    <property type="entry name" value="Alpha/beta_knot_MTases"/>
</dbReference>
<dbReference type="PANTHER" id="PTHR46417">
    <property type="entry name" value="TRNA (GUANINE-N(1)-)-METHYLTRANSFERASE"/>
    <property type="match status" value="1"/>
</dbReference>
<gene>
    <name evidence="15" type="primary">trmD</name>
    <name evidence="19" type="ORF">A2363_03775</name>
</gene>